<feature type="transmembrane region" description="Helical" evidence="5">
    <location>
        <begin position="52"/>
        <end position="76"/>
    </location>
</feature>
<feature type="transmembrane region" description="Helical" evidence="5">
    <location>
        <begin position="88"/>
        <end position="106"/>
    </location>
</feature>
<evidence type="ECO:0000256" key="3">
    <source>
        <dbReference type="ARBA" id="ARBA00022989"/>
    </source>
</evidence>
<comment type="caution">
    <text evidence="6">The sequence shown here is derived from an EMBL/GenBank/DDBJ whole genome shotgun (WGS) entry which is preliminary data.</text>
</comment>
<proteinExistence type="predicted"/>
<keyword evidence="2 5" id="KW-0812">Transmembrane</keyword>
<accession>A0A2T7NVY0</accession>
<gene>
    <name evidence="6" type="ORF">C0Q70_15829</name>
</gene>
<organism evidence="6 7">
    <name type="scientific">Pomacea canaliculata</name>
    <name type="common">Golden apple snail</name>
    <dbReference type="NCBI Taxonomy" id="400727"/>
    <lineage>
        <taxon>Eukaryota</taxon>
        <taxon>Metazoa</taxon>
        <taxon>Spiralia</taxon>
        <taxon>Lophotrochozoa</taxon>
        <taxon>Mollusca</taxon>
        <taxon>Gastropoda</taxon>
        <taxon>Caenogastropoda</taxon>
        <taxon>Architaenioglossa</taxon>
        <taxon>Ampullarioidea</taxon>
        <taxon>Ampullariidae</taxon>
        <taxon>Pomacea</taxon>
    </lineage>
</organism>
<reference evidence="6 7" key="1">
    <citation type="submission" date="2018-04" db="EMBL/GenBank/DDBJ databases">
        <title>The genome of golden apple snail Pomacea canaliculata provides insight into stress tolerance and invasive adaptation.</title>
        <authorList>
            <person name="Liu C."/>
            <person name="Liu B."/>
            <person name="Ren Y."/>
            <person name="Zhang Y."/>
            <person name="Wang H."/>
            <person name="Li S."/>
            <person name="Jiang F."/>
            <person name="Yin L."/>
            <person name="Zhang G."/>
            <person name="Qian W."/>
            <person name="Fan W."/>
        </authorList>
    </citation>
    <scope>NUCLEOTIDE SEQUENCE [LARGE SCALE GENOMIC DNA]</scope>
    <source>
        <strain evidence="6">SZHN2017</strain>
        <tissue evidence="6">Muscle</tissue>
    </source>
</reference>
<evidence type="ECO:0000256" key="4">
    <source>
        <dbReference type="ARBA" id="ARBA00023136"/>
    </source>
</evidence>
<dbReference type="Pfam" id="PF00335">
    <property type="entry name" value="Tetraspanin"/>
    <property type="match status" value="1"/>
</dbReference>
<protein>
    <recommendedName>
        <fullName evidence="8">Tetraspanin</fullName>
    </recommendedName>
</protein>
<dbReference type="GO" id="GO:0005886">
    <property type="term" value="C:plasma membrane"/>
    <property type="evidence" value="ECO:0007669"/>
    <property type="project" value="TreeGrafter"/>
</dbReference>
<dbReference type="EMBL" id="PZQS01000009">
    <property type="protein sequence ID" value="PVD25329.1"/>
    <property type="molecule type" value="Genomic_DNA"/>
</dbReference>
<feature type="transmembrane region" description="Helical" evidence="5">
    <location>
        <begin position="315"/>
        <end position="338"/>
    </location>
</feature>
<dbReference type="PANTHER" id="PTHR19282:SF431">
    <property type="entry name" value="TETRASPANIN 26A, ISOFORM B-RELATED"/>
    <property type="match status" value="1"/>
</dbReference>
<evidence type="ECO:0000256" key="5">
    <source>
        <dbReference type="SAM" id="Phobius"/>
    </source>
</evidence>
<dbReference type="InterPro" id="IPR018499">
    <property type="entry name" value="Tetraspanin/Peripherin"/>
</dbReference>
<evidence type="ECO:0000313" key="7">
    <source>
        <dbReference type="Proteomes" id="UP000245119"/>
    </source>
</evidence>
<evidence type="ECO:0000256" key="1">
    <source>
        <dbReference type="ARBA" id="ARBA00004141"/>
    </source>
</evidence>
<evidence type="ECO:0000313" key="6">
    <source>
        <dbReference type="EMBL" id="PVD25329.1"/>
    </source>
</evidence>
<dbReference type="AlphaFoldDB" id="A0A2T7NVY0"/>
<keyword evidence="7" id="KW-1185">Reference proteome</keyword>
<keyword evidence="4 5" id="KW-0472">Membrane</keyword>
<evidence type="ECO:0008006" key="8">
    <source>
        <dbReference type="Google" id="ProtNLM"/>
    </source>
</evidence>
<dbReference type="PANTHER" id="PTHR19282">
    <property type="entry name" value="TETRASPANIN"/>
    <property type="match status" value="1"/>
</dbReference>
<sequence>MGVAGPDWGKCKPVSAAHVTPGLSRETNTVQAEDDRKCVKTYKMGLTRCGNFLKYSMFLFNAVILIAGCGLLGFGVYTRTNDSRVARFSSIVGSYLYSTLSLLLIIRRRGGHPLVLPRLLRGHQRSPVHAGIVLLLAAAHADWLLGRRDPHLCLPESGDYVMKELYTSLNSSYGRADRKEVTETWDFMQKVVSIKLWFPQNSGTEAFHCTCVSRVSSFSCCGVYGDVNSSTSWAFYRTTLWFLNQTETSMKKYVPDSCCLSMMGDNLTRCVGGMGYEHIAPARGPPVYPAIENGIMFTEGCYSAFIAFLSDNIKVVGGVCVGVAVLMVLAMTFALCLCRRIKDDYLFD</sequence>
<name>A0A2T7NVY0_POMCA</name>
<dbReference type="Proteomes" id="UP000245119">
    <property type="component" value="Linkage Group LG9"/>
</dbReference>
<dbReference type="OrthoDB" id="10033535at2759"/>
<evidence type="ECO:0000256" key="2">
    <source>
        <dbReference type="ARBA" id="ARBA00022692"/>
    </source>
</evidence>
<keyword evidence="3 5" id="KW-1133">Transmembrane helix</keyword>
<comment type="subcellular location">
    <subcellularLocation>
        <location evidence="1">Membrane</location>
        <topology evidence="1">Multi-pass membrane protein</topology>
    </subcellularLocation>
</comment>